<sequence length="89" mass="10001">MMPGKIRFVRTSALPFAIKKRPTTTSTARRRANSIANNPKQSRTLTAKSKRAAWWTRSWRSLARKSLTPTGQTIREPSLWISSSAVSCP</sequence>
<keyword evidence="4" id="KW-1185">Reference proteome</keyword>
<dbReference type="Proteomes" id="UP001152797">
    <property type="component" value="Unassembled WGS sequence"/>
</dbReference>
<dbReference type="EMBL" id="CAMXCT020002482">
    <property type="protein sequence ID" value="CAL1151836.1"/>
    <property type="molecule type" value="Genomic_DNA"/>
</dbReference>
<accession>A0A9P1CW49</accession>
<name>A0A9P1CW49_9DINO</name>
<organism evidence="2">
    <name type="scientific">Cladocopium goreaui</name>
    <dbReference type="NCBI Taxonomy" id="2562237"/>
    <lineage>
        <taxon>Eukaryota</taxon>
        <taxon>Sar</taxon>
        <taxon>Alveolata</taxon>
        <taxon>Dinophyceae</taxon>
        <taxon>Suessiales</taxon>
        <taxon>Symbiodiniaceae</taxon>
        <taxon>Cladocopium</taxon>
    </lineage>
</organism>
<feature type="compositionally biased region" description="Basic residues" evidence="1">
    <location>
        <begin position="21"/>
        <end position="32"/>
    </location>
</feature>
<dbReference type="EMBL" id="CAMXCT030002482">
    <property type="protein sequence ID" value="CAL4785773.1"/>
    <property type="molecule type" value="Genomic_DNA"/>
</dbReference>
<evidence type="ECO:0000256" key="1">
    <source>
        <dbReference type="SAM" id="MobiDB-lite"/>
    </source>
</evidence>
<reference evidence="2" key="1">
    <citation type="submission" date="2022-10" db="EMBL/GenBank/DDBJ databases">
        <authorList>
            <person name="Chen Y."/>
            <person name="Dougan E. K."/>
            <person name="Chan C."/>
            <person name="Rhodes N."/>
            <person name="Thang M."/>
        </authorList>
    </citation>
    <scope>NUCLEOTIDE SEQUENCE</scope>
</reference>
<dbReference type="AlphaFoldDB" id="A0A9P1CW49"/>
<evidence type="ECO:0000313" key="4">
    <source>
        <dbReference type="Proteomes" id="UP001152797"/>
    </source>
</evidence>
<proteinExistence type="predicted"/>
<gene>
    <name evidence="2" type="ORF">C1SCF055_LOCUS24758</name>
</gene>
<feature type="region of interest" description="Disordered" evidence="1">
    <location>
        <begin position="21"/>
        <end position="47"/>
    </location>
</feature>
<reference evidence="3 4" key="2">
    <citation type="submission" date="2024-05" db="EMBL/GenBank/DDBJ databases">
        <authorList>
            <person name="Chen Y."/>
            <person name="Shah S."/>
            <person name="Dougan E. K."/>
            <person name="Thang M."/>
            <person name="Chan C."/>
        </authorList>
    </citation>
    <scope>NUCLEOTIDE SEQUENCE [LARGE SCALE GENOMIC DNA]</scope>
</reference>
<evidence type="ECO:0000313" key="2">
    <source>
        <dbReference type="EMBL" id="CAI3998461.1"/>
    </source>
</evidence>
<protein>
    <submittedName>
        <fullName evidence="2">Uncharacterized protein</fullName>
    </submittedName>
</protein>
<evidence type="ECO:0000313" key="3">
    <source>
        <dbReference type="EMBL" id="CAL4785773.1"/>
    </source>
</evidence>
<dbReference type="EMBL" id="CAMXCT010002482">
    <property type="protein sequence ID" value="CAI3998461.1"/>
    <property type="molecule type" value="Genomic_DNA"/>
</dbReference>
<comment type="caution">
    <text evidence="2">The sequence shown here is derived from an EMBL/GenBank/DDBJ whole genome shotgun (WGS) entry which is preliminary data.</text>
</comment>